<comment type="caution">
    <text evidence="1">The sequence shown here is derived from an EMBL/GenBank/DDBJ whole genome shotgun (WGS) entry which is preliminary data.</text>
</comment>
<organism evidence="1 2">
    <name type="scientific">Lupinus albus</name>
    <name type="common">White lupine</name>
    <name type="synonym">Lupinus termis</name>
    <dbReference type="NCBI Taxonomy" id="3870"/>
    <lineage>
        <taxon>Eukaryota</taxon>
        <taxon>Viridiplantae</taxon>
        <taxon>Streptophyta</taxon>
        <taxon>Embryophyta</taxon>
        <taxon>Tracheophyta</taxon>
        <taxon>Spermatophyta</taxon>
        <taxon>Magnoliopsida</taxon>
        <taxon>eudicotyledons</taxon>
        <taxon>Gunneridae</taxon>
        <taxon>Pentapetalae</taxon>
        <taxon>rosids</taxon>
        <taxon>fabids</taxon>
        <taxon>Fabales</taxon>
        <taxon>Fabaceae</taxon>
        <taxon>Papilionoideae</taxon>
        <taxon>50 kb inversion clade</taxon>
        <taxon>genistoids sensu lato</taxon>
        <taxon>core genistoids</taxon>
        <taxon>Genisteae</taxon>
        <taxon>Lupinus</taxon>
    </lineage>
</organism>
<protein>
    <submittedName>
        <fullName evidence="1">Uncharacterized protein</fullName>
    </submittedName>
</protein>
<gene>
    <name evidence="1" type="ORF">Lalb_Chr07g0187661</name>
</gene>
<dbReference type="EMBL" id="WOCE01000007">
    <property type="protein sequence ID" value="KAE9610537.1"/>
    <property type="molecule type" value="Genomic_DNA"/>
</dbReference>
<evidence type="ECO:0000313" key="2">
    <source>
        <dbReference type="Proteomes" id="UP000447434"/>
    </source>
</evidence>
<reference evidence="2" key="1">
    <citation type="journal article" date="2020" name="Nat. Commun.">
        <title>Genome sequence of the cluster root forming white lupin.</title>
        <authorList>
            <person name="Hufnagel B."/>
            <person name="Marques A."/>
            <person name="Soriano A."/>
            <person name="Marques L."/>
            <person name="Divol F."/>
            <person name="Doumas P."/>
            <person name="Sallet E."/>
            <person name="Mancinotti D."/>
            <person name="Carrere S."/>
            <person name="Marande W."/>
            <person name="Arribat S."/>
            <person name="Keller J."/>
            <person name="Huneau C."/>
            <person name="Blein T."/>
            <person name="Aime D."/>
            <person name="Laguerre M."/>
            <person name="Taylor J."/>
            <person name="Schubert V."/>
            <person name="Nelson M."/>
            <person name="Geu-Flores F."/>
            <person name="Crespi M."/>
            <person name="Gallardo-Guerrero K."/>
            <person name="Delaux P.-M."/>
            <person name="Salse J."/>
            <person name="Berges H."/>
            <person name="Guyot R."/>
            <person name="Gouzy J."/>
            <person name="Peret B."/>
        </authorList>
    </citation>
    <scope>NUCLEOTIDE SEQUENCE [LARGE SCALE GENOMIC DNA]</scope>
    <source>
        <strain evidence="2">cv. Amiga</strain>
    </source>
</reference>
<name>A0A6A4Q9D5_LUPAL</name>
<evidence type="ECO:0000313" key="1">
    <source>
        <dbReference type="EMBL" id="KAE9610537.1"/>
    </source>
</evidence>
<sequence length="72" mass="7700">MKNAKSQAVACSHDSINHHDVVLDLNSSKACGAPISNLSQESCSSNSKNVSTNQSTNSFSFLIPSFRLRNSS</sequence>
<proteinExistence type="predicted"/>
<keyword evidence="2" id="KW-1185">Reference proteome</keyword>
<accession>A0A6A4Q9D5</accession>
<dbReference type="AlphaFoldDB" id="A0A6A4Q9D5"/>
<dbReference type="Proteomes" id="UP000447434">
    <property type="component" value="Chromosome 7"/>
</dbReference>